<organism evidence="1 2">
    <name type="scientific">Asterophora parasitica</name>
    <dbReference type="NCBI Taxonomy" id="117018"/>
    <lineage>
        <taxon>Eukaryota</taxon>
        <taxon>Fungi</taxon>
        <taxon>Dikarya</taxon>
        <taxon>Basidiomycota</taxon>
        <taxon>Agaricomycotina</taxon>
        <taxon>Agaricomycetes</taxon>
        <taxon>Agaricomycetidae</taxon>
        <taxon>Agaricales</taxon>
        <taxon>Tricholomatineae</taxon>
        <taxon>Lyophyllaceae</taxon>
        <taxon>Asterophora</taxon>
    </lineage>
</organism>
<gene>
    <name evidence="1" type="ORF">DXG03_004534</name>
</gene>
<reference evidence="1" key="2">
    <citation type="submission" date="2021-10" db="EMBL/GenBank/DDBJ databases">
        <title>Phylogenomics reveals ancestral predisposition of the termite-cultivated fungus Termitomyces towards a domesticated lifestyle.</title>
        <authorList>
            <person name="Auxier B."/>
            <person name="Grum-Grzhimaylo A."/>
            <person name="Cardenas M.E."/>
            <person name="Lodge J.D."/>
            <person name="Laessoe T."/>
            <person name="Pedersen O."/>
            <person name="Smith M.E."/>
            <person name="Kuyper T.W."/>
            <person name="Franco-Molano E.A."/>
            <person name="Baroni T.J."/>
            <person name="Aanen D.K."/>
        </authorList>
    </citation>
    <scope>NUCLEOTIDE SEQUENCE</scope>
    <source>
        <strain evidence="1">AP01</strain>
        <tissue evidence="1">Mycelium</tissue>
    </source>
</reference>
<dbReference type="EMBL" id="JABCKV010000271">
    <property type="protein sequence ID" value="KAG5641655.1"/>
    <property type="molecule type" value="Genomic_DNA"/>
</dbReference>
<protein>
    <submittedName>
        <fullName evidence="1">Uncharacterized protein</fullName>
    </submittedName>
</protein>
<comment type="caution">
    <text evidence="1">The sequence shown here is derived from an EMBL/GenBank/DDBJ whole genome shotgun (WGS) entry which is preliminary data.</text>
</comment>
<sequence length="93" mass="9771">MPLEISTKPHPHANLITVHAIDASTSRQGYVRIRPETTVSDLQDATVRFIGEGLPGDAGSKVGPAGAVMMFGDKTGSSPFETAQPAHISVAHH</sequence>
<name>A0A9P7KA78_9AGAR</name>
<evidence type="ECO:0000313" key="1">
    <source>
        <dbReference type="EMBL" id="KAG5641655.1"/>
    </source>
</evidence>
<keyword evidence="2" id="KW-1185">Reference proteome</keyword>
<dbReference type="AlphaFoldDB" id="A0A9P7KA78"/>
<accession>A0A9P7KA78</accession>
<evidence type="ECO:0000313" key="2">
    <source>
        <dbReference type="Proteomes" id="UP000775547"/>
    </source>
</evidence>
<dbReference type="Proteomes" id="UP000775547">
    <property type="component" value="Unassembled WGS sequence"/>
</dbReference>
<proteinExistence type="predicted"/>
<reference evidence="1" key="1">
    <citation type="submission" date="2020-07" db="EMBL/GenBank/DDBJ databases">
        <authorList>
            <person name="Nieuwenhuis M."/>
            <person name="Van De Peppel L.J.J."/>
        </authorList>
    </citation>
    <scope>NUCLEOTIDE SEQUENCE</scope>
    <source>
        <strain evidence="1">AP01</strain>
        <tissue evidence="1">Mycelium</tissue>
    </source>
</reference>